<evidence type="ECO:0000256" key="3">
    <source>
        <dbReference type="ARBA" id="ARBA00023295"/>
    </source>
</evidence>
<dbReference type="Gene3D" id="3.20.20.80">
    <property type="entry name" value="Glycosidases"/>
    <property type="match status" value="1"/>
</dbReference>
<dbReference type="GO" id="GO:0004553">
    <property type="term" value="F:hydrolase activity, hydrolyzing O-glycosyl compounds"/>
    <property type="evidence" value="ECO:0007669"/>
    <property type="project" value="InterPro"/>
</dbReference>
<comment type="similarity">
    <text evidence="1 4">Belongs to the glycosyl hydrolase 17 family.</text>
</comment>
<dbReference type="Pfam" id="PF00332">
    <property type="entry name" value="Glyco_hydro_17"/>
    <property type="match status" value="1"/>
</dbReference>
<gene>
    <name evidence="6" type="ORF">ZIOFF_036715</name>
</gene>
<feature type="chain" id="PRO_5035204769" description="Glucan endo-1,3-beta-D-glucosidase" evidence="5">
    <location>
        <begin position="21"/>
        <end position="89"/>
    </location>
</feature>
<dbReference type="InterPro" id="IPR044965">
    <property type="entry name" value="Glyco_hydro_17_plant"/>
</dbReference>
<dbReference type="GO" id="GO:0005975">
    <property type="term" value="P:carbohydrate metabolic process"/>
    <property type="evidence" value="ECO:0007669"/>
    <property type="project" value="InterPro"/>
</dbReference>
<keyword evidence="2" id="KW-0378">Hydrolase</keyword>
<proteinExistence type="inferred from homology"/>
<dbReference type="Proteomes" id="UP000734854">
    <property type="component" value="Unassembled WGS sequence"/>
</dbReference>
<keyword evidence="7" id="KW-1185">Reference proteome</keyword>
<sequence>MLTFVALFLASTLTTAPASAQLVGVCYGMQGNNLPEPSAVVSLYRSHNIGRMRLYGPDQAALRALRNSGIQLIMDMPRTERETILFRVD</sequence>
<keyword evidence="3" id="KW-0326">Glycosidase</keyword>
<dbReference type="InterPro" id="IPR000490">
    <property type="entry name" value="Glyco_hydro_17"/>
</dbReference>
<dbReference type="AlphaFoldDB" id="A0A8J5GIZ1"/>
<protein>
    <recommendedName>
        <fullName evidence="8">Glucan endo-1,3-beta-D-glucosidase</fullName>
    </recommendedName>
</protein>
<dbReference type="SUPFAM" id="SSF51445">
    <property type="entry name" value="(Trans)glycosidases"/>
    <property type="match status" value="1"/>
</dbReference>
<dbReference type="PANTHER" id="PTHR32227">
    <property type="entry name" value="GLUCAN ENDO-1,3-BETA-GLUCOSIDASE BG1-RELATED-RELATED"/>
    <property type="match status" value="1"/>
</dbReference>
<organism evidence="6 7">
    <name type="scientific">Zingiber officinale</name>
    <name type="common">Ginger</name>
    <name type="synonym">Amomum zingiber</name>
    <dbReference type="NCBI Taxonomy" id="94328"/>
    <lineage>
        <taxon>Eukaryota</taxon>
        <taxon>Viridiplantae</taxon>
        <taxon>Streptophyta</taxon>
        <taxon>Embryophyta</taxon>
        <taxon>Tracheophyta</taxon>
        <taxon>Spermatophyta</taxon>
        <taxon>Magnoliopsida</taxon>
        <taxon>Liliopsida</taxon>
        <taxon>Zingiberales</taxon>
        <taxon>Zingiberaceae</taxon>
        <taxon>Zingiber</taxon>
    </lineage>
</organism>
<dbReference type="EMBL" id="JACMSC010000010">
    <property type="protein sequence ID" value="KAG6504382.1"/>
    <property type="molecule type" value="Genomic_DNA"/>
</dbReference>
<evidence type="ECO:0000313" key="7">
    <source>
        <dbReference type="Proteomes" id="UP000734854"/>
    </source>
</evidence>
<keyword evidence="5" id="KW-0732">Signal</keyword>
<evidence type="ECO:0000256" key="2">
    <source>
        <dbReference type="ARBA" id="ARBA00022801"/>
    </source>
</evidence>
<reference evidence="6 7" key="1">
    <citation type="submission" date="2020-08" db="EMBL/GenBank/DDBJ databases">
        <title>Plant Genome Project.</title>
        <authorList>
            <person name="Zhang R.-G."/>
        </authorList>
    </citation>
    <scope>NUCLEOTIDE SEQUENCE [LARGE SCALE GENOMIC DNA]</scope>
    <source>
        <tissue evidence="6">Rhizome</tissue>
    </source>
</reference>
<comment type="caution">
    <text evidence="6">The sequence shown here is derived from an EMBL/GenBank/DDBJ whole genome shotgun (WGS) entry which is preliminary data.</text>
</comment>
<evidence type="ECO:0000256" key="4">
    <source>
        <dbReference type="RuleBase" id="RU004335"/>
    </source>
</evidence>
<evidence type="ECO:0008006" key="8">
    <source>
        <dbReference type="Google" id="ProtNLM"/>
    </source>
</evidence>
<evidence type="ECO:0000256" key="5">
    <source>
        <dbReference type="SAM" id="SignalP"/>
    </source>
</evidence>
<evidence type="ECO:0000313" key="6">
    <source>
        <dbReference type="EMBL" id="KAG6504382.1"/>
    </source>
</evidence>
<feature type="signal peptide" evidence="5">
    <location>
        <begin position="1"/>
        <end position="20"/>
    </location>
</feature>
<dbReference type="InterPro" id="IPR017853">
    <property type="entry name" value="GH"/>
</dbReference>
<name>A0A8J5GIZ1_ZINOF</name>
<accession>A0A8J5GIZ1</accession>
<evidence type="ECO:0000256" key="1">
    <source>
        <dbReference type="ARBA" id="ARBA00008773"/>
    </source>
</evidence>